<reference evidence="6" key="1">
    <citation type="journal article" date="2013" name="Nature">
        <title>Pan genome of the phytoplankton Emiliania underpins its global distribution.</title>
        <authorList>
            <person name="Read B.A."/>
            <person name="Kegel J."/>
            <person name="Klute M.J."/>
            <person name="Kuo A."/>
            <person name="Lefebvre S.C."/>
            <person name="Maumus F."/>
            <person name="Mayer C."/>
            <person name="Miller J."/>
            <person name="Monier A."/>
            <person name="Salamov A."/>
            <person name="Young J."/>
            <person name="Aguilar M."/>
            <person name="Claverie J.M."/>
            <person name="Frickenhaus S."/>
            <person name="Gonzalez K."/>
            <person name="Herman E.K."/>
            <person name="Lin Y.C."/>
            <person name="Napier J."/>
            <person name="Ogata H."/>
            <person name="Sarno A.F."/>
            <person name="Shmutz J."/>
            <person name="Schroeder D."/>
            <person name="de Vargas C."/>
            <person name="Verret F."/>
            <person name="von Dassow P."/>
            <person name="Valentin K."/>
            <person name="Van de Peer Y."/>
            <person name="Wheeler G."/>
            <person name="Dacks J.B."/>
            <person name="Delwiche C.F."/>
            <person name="Dyhrman S.T."/>
            <person name="Glockner G."/>
            <person name="John U."/>
            <person name="Richards T."/>
            <person name="Worden A.Z."/>
            <person name="Zhang X."/>
            <person name="Grigoriev I.V."/>
            <person name="Allen A.E."/>
            <person name="Bidle K."/>
            <person name="Borodovsky M."/>
            <person name="Bowler C."/>
            <person name="Brownlee C."/>
            <person name="Cock J.M."/>
            <person name="Elias M."/>
            <person name="Gladyshev V.N."/>
            <person name="Groth M."/>
            <person name="Guda C."/>
            <person name="Hadaegh A."/>
            <person name="Iglesias-Rodriguez M.D."/>
            <person name="Jenkins J."/>
            <person name="Jones B.M."/>
            <person name="Lawson T."/>
            <person name="Leese F."/>
            <person name="Lindquist E."/>
            <person name="Lobanov A."/>
            <person name="Lomsadze A."/>
            <person name="Malik S.B."/>
            <person name="Marsh M.E."/>
            <person name="Mackinder L."/>
            <person name="Mock T."/>
            <person name="Mueller-Roeber B."/>
            <person name="Pagarete A."/>
            <person name="Parker M."/>
            <person name="Probert I."/>
            <person name="Quesneville H."/>
            <person name="Raines C."/>
            <person name="Rensing S.A."/>
            <person name="Riano-Pachon D.M."/>
            <person name="Richier S."/>
            <person name="Rokitta S."/>
            <person name="Shiraiwa Y."/>
            <person name="Soanes D.M."/>
            <person name="van der Giezen M."/>
            <person name="Wahlund T.M."/>
            <person name="Williams B."/>
            <person name="Wilson W."/>
            <person name="Wolfe G."/>
            <person name="Wurch L.L."/>
        </authorList>
    </citation>
    <scope>NUCLEOTIDE SEQUENCE</scope>
</reference>
<dbReference type="InterPro" id="IPR002110">
    <property type="entry name" value="Ankyrin_rpt"/>
</dbReference>
<accession>A0A0D3L198</accession>
<feature type="repeat" description="ANK" evidence="3">
    <location>
        <begin position="463"/>
        <end position="495"/>
    </location>
</feature>
<dbReference type="eggNOG" id="KOG4177">
    <property type="taxonomic scope" value="Eukaryota"/>
</dbReference>
<dbReference type="Pfam" id="PF12796">
    <property type="entry name" value="Ank_2"/>
    <property type="match status" value="3"/>
</dbReference>
<dbReference type="SMART" id="SM00248">
    <property type="entry name" value="ANK"/>
    <property type="match status" value="8"/>
</dbReference>
<dbReference type="Pfam" id="PF00023">
    <property type="entry name" value="Ank"/>
    <property type="match status" value="1"/>
</dbReference>
<dbReference type="RefSeq" id="XP_005794212.1">
    <property type="nucleotide sequence ID" value="XM_005794155.1"/>
</dbReference>
<evidence type="ECO:0000256" key="1">
    <source>
        <dbReference type="ARBA" id="ARBA00022737"/>
    </source>
</evidence>
<organism evidence="5 6">
    <name type="scientific">Emiliania huxleyi (strain CCMP1516)</name>
    <dbReference type="NCBI Taxonomy" id="280463"/>
    <lineage>
        <taxon>Eukaryota</taxon>
        <taxon>Haptista</taxon>
        <taxon>Haptophyta</taxon>
        <taxon>Prymnesiophyceae</taxon>
        <taxon>Isochrysidales</taxon>
        <taxon>Noelaerhabdaceae</taxon>
        <taxon>Emiliania</taxon>
    </lineage>
</organism>
<protein>
    <submittedName>
        <fullName evidence="5">Uncharacterized protein</fullName>
    </submittedName>
</protein>
<dbReference type="EnsemblProtists" id="EOD41783">
    <property type="protein sequence ID" value="EOD41783"/>
    <property type="gene ID" value="EMIHUDRAFT_95010"/>
</dbReference>
<dbReference type="AlphaFoldDB" id="A0A0D3L198"/>
<dbReference type="GeneID" id="17287053"/>
<keyword evidence="2 3" id="KW-0040">ANK repeat</keyword>
<evidence type="ECO:0000256" key="2">
    <source>
        <dbReference type="ARBA" id="ARBA00023043"/>
    </source>
</evidence>
<dbReference type="KEGG" id="ehx:EMIHUDRAFT_95010"/>
<feature type="repeat" description="ANK" evidence="3">
    <location>
        <begin position="645"/>
        <end position="677"/>
    </location>
</feature>
<evidence type="ECO:0000256" key="3">
    <source>
        <dbReference type="PROSITE-ProRule" id="PRU00023"/>
    </source>
</evidence>
<dbReference type="Proteomes" id="UP000013827">
    <property type="component" value="Unassembled WGS sequence"/>
</dbReference>
<feature type="repeat" description="ANK" evidence="3">
    <location>
        <begin position="397"/>
        <end position="429"/>
    </location>
</feature>
<proteinExistence type="predicted"/>
<feature type="repeat" description="ANK" evidence="3">
    <location>
        <begin position="496"/>
        <end position="528"/>
    </location>
</feature>
<dbReference type="SUPFAM" id="SSF48403">
    <property type="entry name" value="Ankyrin repeat"/>
    <property type="match status" value="1"/>
</dbReference>
<dbReference type="InterPro" id="IPR036770">
    <property type="entry name" value="Ankyrin_rpt-contain_sf"/>
</dbReference>
<keyword evidence="6" id="KW-1185">Reference proteome</keyword>
<dbReference type="STRING" id="2903.R1E2D8"/>
<dbReference type="Gene3D" id="1.25.40.20">
    <property type="entry name" value="Ankyrin repeat-containing domain"/>
    <property type="match status" value="3"/>
</dbReference>
<dbReference type="PANTHER" id="PTHR24198">
    <property type="entry name" value="ANKYRIN REPEAT AND PROTEIN KINASE DOMAIN-CONTAINING PROTEIN"/>
    <property type="match status" value="1"/>
</dbReference>
<evidence type="ECO:0000313" key="6">
    <source>
        <dbReference type="Proteomes" id="UP000013827"/>
    </source>
</evidence>
<evidence type="ECO:0000313" key="5">
    <source>
        <dbReference type="EnsemblProtists" id="EOD41783"/>
    </source>
</evidence>
<reference evidence="5" key="2">
    <citation type="submission" date="2024-10" db="UniProtKB">
        <authorList>
            <consortium name="EnsemblProtists"/>
        </authorList>
    </citation>
    <scope>IDENTIFICATION</scope>
</reference>
<dbReference type="PANTHER" id="PTHR24198:SF165">
    <property type="entry name" value="ANKYRIN REPEAT-CONTAINING PROTEIN-RELATED"/>
    <property type="match status" value="1"/>
</dbReference>
<keyword evidence="1" id="KW-0677">Repeat</keyword>
<evidence type="ECO:0000256" key="4">
    <source>
        <dbReference type="SAM" id="MobiDB-lite"/>
    </source>
</evidence>
<sequence length="783" mass="83556">MAADVEPAGRAGGRAPETPTFPEARPPVAQRRSSQLAEADRRMTRERVLGLASAGSDARMHLRAAPSALFRSAERTSALAASGVNAATLKVDERAWEFWVNVCESQGTTPLRSSAEARDHPDRNAHLLACLMMYAHVWCIPRTRDAQFIKPRSALAYPLAICRIFKRWGVQMPGYRALAAAFAGLMRSYLAHHGPGSLAPRRAEPMKFSMMRDIYRAAPTVRVAGRVWSDDCHDVFIFRRLNVFLMYTAFRLGETTGPDPFLTFTHLVWSIRGTIVTDPTAAQLHSLRPGLDYAQVAPPLSKADQWGERNCPFMVIEGKKIDCALADPHLPRLLGGAPQLFTANLVDTPRPLFISVLPNWCRMPPSKLFEALHARDAKRVKHLVSKEGCDVNETGAGEQTALHLAAELDNVECVQLLLTHGASVGMQDGQMRTPLLAACVGNCRHAARALIEAGAPLGTGDEDENTPLHWLALHDAVDLAKLALEKGAPLEALNAAVETPLLLAAKHGRTAAVRLLLSEGATIERDSVGSIAPTNKTACHFAMQYGAEGGDAADASAMLFLNKSPDVNATDGEKRTALHYAVVNDELLPSALLSAGAAVDQKDWAGLTPLHWAAFLGAPYSAAKNECLAALLAADGVSVDATDADGLSALHYAARAGGVGCVRALLAAAADRSLPSLAGKTAADLTGSREAREALRATCPGHVYAACATRSVESVLPLCTPSLAAQERPALEALVAQSPPLAVEQMHAASGTSTVAVEHAQGLHLLAFSEEGLLERFCAFARS</sequence>
<dbReference type="PROSITE" id="PS50088">
    <property type="entry name" value="ANK_REPEAT"/>
    <property type="match status" value="5"/>
</dbReference>
<feature type="region of interest" description="Disordered" evidence="4">
    <location>
        <begin position="1"/>
        <end position="43"/>
    </location>
</feature>
<dbReference type="PROSITE" id="PS50297">
    <property type="entry name" value="ANK_REP_REGION"/>
    <property type="match status" value="3"/>
</dbReference>
<dbReference type="PaxDb" id="2903-EOD41783"/>
<name>A0A0D3L198_EMIH1</name>
<feature type="repeat" description="ANK" evidence="3">
    <location>
        <begin position="605"/>
        <end position="644"/>
    </location>
</feature>
<dbReference type="HOGENOM" id="CLU_358066_0_0_1"/>